<dbReference type="InterPro" id="IPR044304">
    <property type="entry name" value="NUBPL-like"/>
</dbReference>
<dbReference type="SUPFAM" id="SSF117916">
    <property type="entry name" value="Fe-S cluster assembly (FSCA) domain-like"/>
    <property type="match status" value="1"/>
</dbReference>
<evidence type="ECO:0000256" key="3">
    <source>
        <dbReference type="ARBA" id="ARBA00022840"/>
    </source>
</evidence>
<dbReference type="GO" id="GO:0005524">
    <property type="term" value="F:ATP binding"/>
    <property type="evidence" value="ECO:0007669"/>
    <property type="project" value="UniProtKB-UniRule"/>
</dbReference>
<dbReference type="GO" id="GO:0016226">
    <property type="term" value="P:iron-sulfur cluster assembly"/>
    <property type="evidence" value="ECO:0007669"/>
    <property type="project" value="InterPro"/>
</dbReference>
<dbReference type="InterPro" id="IPR033756">
    <property type="entry name" value="YlxH/NBP35"/>
</dbReference>
<dbReference type="PANTHER" id="PTHR42961:SF2">
    <property type="entry name" value="IRON-SULFUR PROTEIN NUBPL"/>
    <property type="match status" value="1"/>
</dbReference>
<dbReference type="InterPro" id="IPR002744">
    <property type="entry name" value="MIP18-like"/>
</dbReference>
<dbReference type="InterPro" id="IPR034904">
    <property type="entry name" value="FSCA_dom_sf"/>
</dbReference>
<feature type="domain" description="MIP18 family-like" evidence="7">
    <location>
        <begin position="17"/>
        <end position="88"/>
    </location>
</feature>
<dbReference type="GO" id="GO:0046872">
    <property type="term" value="F:metal ion binding"/>
    <property type="evidence" value="ECO:0007669"/>
    <property type="project" value="UniProtKB-KW"/>
</dbReference>
<dbReference type="CDD" id="cd02037">
    <property type="entry name" value="Mrp_NBP35"/>
    <property type="match status" value="1"/>
</dbReference>
<gene>
    <name evidence="8" type="ORF">SAMN06296010_2717</name>
</gene>
<dbReference type="Pfam" id="PF01883">
    <property type="entry name" value="FeS_assembly_P"/>
    <property type="match status" value="1"/>
</dbReference>
<keyword evidence="2 6" id="KW-0547">Nucleotide-binding</keyword>
<dbReference type="AlphaFoldDB" id="A0A1X7KLH0"/>
<dbReference type="GO" id="GO:0016887">
    <property type="term" value="F:ATP hydrolysis activity"/>
    <property type="evidence" value="ECO:0007669"/>
    <property type="project" value="UniProtKB-UniRule"/>
</dbReference>
<dbReference type="Pfam" id="PF10609">
    <property type="entry name" value="ParA"/>
    <property type="match status" value="1"/>
</dbReference>
<dbReference type="Gene3D" id="3.30.300.130">
    <property type="entry name" value="Fe-S cluster assembly (FSCA)"/>
    <property type="match status" value="1"/>
</dbReference>
<dbReference type="InterPro" id="IPR019591">
    <property type="entry name" value="Mrp/NBP35_ATP-bd"/>
</dbReference>
<organism evidence="8 9">
    <name type="scientific">Agreia pratensis</name>
    <dbReference type="NCBI Taxonomy" id="150121"/>
    <lineage>
        <taxon>Bacteria</taxon>
        <taxon>Bacillati</taxon>
        <taxon>Actinomycetota</taxon>
        <taxon>Actinomycetes</taxon>
        <taxon>Micrococcales</taxon>
        <taxon>Microbacteriaceae</taxon>
        <taxon>Agreia</taxon>
    </lineage>
</organism>
<dbReference type="GO" id="GO:0140663">
    <property type="term" value="F:ATP-dependent FeS chaperone activity"/>
    <property type="evidence" value="ECO:0007669"/>
    <property type="project" value="InterPro"/>
</dbReference>
<evidence type="ECO:0000259" key="7">
    <source>
        <dbReference type="Pfam" id="PF01883"/>
    </source>
</evidence>
<keyword evidence="5 6" id="KW-0411">Iron-sulfur</keyword>
<dbReference type="GO" id="GO:0051539">
    <property type="term" value="F:4 iron, 4 sulfur cluster binding"/>
    <property type="evidence" value="ECO:0007669"/>
    <property type="project" value="TreeGrafter"/>
</dbReference>
<evidence type="ECO:0000256" key="6">
    <source>
        <dbReference type="HAMAP-Rule" id="MF_02040"/>
    </source>
</evidence>
<evidence type="ECO:0000256" key="5">
    <source>
        <dbReference type="ARBA" id="ARBA00023014"/>
    </source>
</evidence>
<feature type="binding site" evidence="6">
    <location>
        <begin position="130"/>
        <end position="137"/>
    </location>
    <ligand>
        <name>ATP</name>
        <dbReference type="ChEBI" id="CHEBI:30616"/>
    </ligand>
</feature>
<keyword evidence="6" id="KW-0378">Hydrolase</keyword>
<reference evidence="9" key="1">
    <citation type="submission" date="2017-04" db="EMBL/GenBank/DDBJ databases">
        <authorList>
            <person name="Varghese N."/>
            <person name="Submissions S."/>
        </authorList>
    </citation>
    <scope>NUCLEOTIDE SEQUENCE [LARGE SCALE GENOMIC DNA]</scope>
    <source>
        <strain evidence="9">VKM Ac-2510</strain>
    </source>
</reference>
<keyword evidence="3 6" id="KW-0067">ATP-binding</keyword>
<keyword evidence="1 6" id="KW-0479">Metal-binding</keyword>
<evidence type="ECO:0000256" key="1">
    <source>
        <dbReference type="ARBA" id="ARBA00022723"/>
    </source>
</evidence>
<keyword evidence="4 6" id="KW-0408">Iron</keyword>
<dbReference type="HAMAP" id="MF_02040">
    <property type="entry name" value="Mrp_NBP35"/>
    <property type="match status" value="1"/>
</dbReference>
<name>A0A1X7KLH0_9MICO</name>
<dbReference type="Gene3D" id="3.40.50.300">
    <property type="entry name" value="P-loop containing nucleotide triphosphate hydrolases"/>
    <property type="match status" value="1"/>
</dbReference>
<dbReference type="SUPFAM" id="SSF52540">
    <property type="entry name" value="P-loop containing nucleoside triphosphate hydrolases"/>
    <property type="match status" value="1"/>
</dbReference>
<evidence type="ECO:0000313" key="9">
    <source>
        <dbReference type="Proteomes" id="UP000193244"/>
    </source>
</evidence>
<proteinExistence type="inferred from homology"/>
<dbReference type="PANTHER" id="PTHR42961">
    <property type="entry name" value="IRON-SULFUR PROTEIN NUBPL"/>
    <property type="match status" value="1"/>
</dbReference>
<evidence type="ECO:0000256" key="4">
    <source>
        <dbReference type="ARBA" id="ARBA00023004"/>
    </source>
</evidence>
<comment type="similarity">
    <text evidence="6">Belongs to the Mrp/NBP35 ATP-binding proteins family.</text>
</comment>
<dbReference type="InterPro" id="IPR027417">
    <property type="entry name" value="P-loop_NTPase"/>
</dbReference>
<dbReference type="Proteomes" id="UP000193244">
    <property type="component" value="Unassembled WGS sequence"/>
</dbReference>
<comment type="subunit">
    <text evidence="6">Homodimer.</text>
</comment>
<sequence length="397" mass="40817">MQPEHPVPEASDTQLGQAVRQALSRVIDPEIRKPITDLDMIGGIAVDETGRASVDLKLTIVGCPAADTIERDVRAAASGVPGVNSVDVDVSVMSSAERRALVEKLRGSAAHRSIQFGPDSLTRVYAVTSGKGGVGKSTLTANLAVALAARGLRVGIVDADVYGFSIPAILGLVDDDGLAVKPTRVGDMILPPVGRDVKVISIGMFIDSAPGSGSSGGAVAWRGPMLHRTIQQFLTDVFFGDLDVLLLDLPPGTGDVAISIGQLLPNAEVIVVTTPQPAAADVAERSGIVARQTGQRIFGVIENMAPLVQADGSVLDLFGSGGGDEVARRLTAGQDSPVPLLASVPLSLALRRGGDAGEPLVIADPADAASIAIQSVADRIATRGRDLAGRPLGVSPR</sequence>
<dbReference type="EMBL" id="FXAY01000004">
    <property type="protein sequence ID" value="SMG42319.1"/>
    <property type="molecule type" value="Genomic_DNA"/>
</dbReference>
<evidence type="ECO:0000256" key="2">
    <source>
        <dbReference type="ARBA" id="ARBA00022741"/>
    </source>
</evidence>
<dbReference type="STRING" id="150121.SAMN06296010_2717"/>
<accession>A0A1X7KLH0</accession>
<comment type="function">
    <text evidence="6">Binds and transfers iron-sulfur (Fe-S) clusters to target apoproteins. Can hydrolyze ATP.</text>
</comment>
<keyword evidence="9" id="KW-1185">Reference proteome</keyword>
<evidence type="ECO:0000313" key="8">
    <source>
        <dbReference type="EMBL" id="SMG42319.1"/>
    </source>
</evidence>
<protein>
    <recommendedName>
        <fullName evidence="6">Iron-sulfur cluster carrier protein</fullName>
    </recommendedName>
</protein>